<evidence type="ECO:0000313" key="2">
    <source>
        <dbReference type="Proteomes" id="UP000295252"/>
    </source>
</evidence>
<dbReference type="PhylomeDB" id="A0A068V043"/>
<name>A0A068V043_COFCA</name>
<protein>
    <recommendedName>
        <fullName evidence="3">Protein kinase domain-containing protein</fullName>
    </recommendedName>
</protein>
<dbReference type="Gramene" id="CDP13213">
    <property type="protein sequence ID" value="CDP13213"/>
    <property type="gene ID" value="GSCOC_T00038082001"/>
</dbReference>
<sequence>MVARVFEDPAFWSSRFYLQFISIAQFSDHSAGDLLQGLLKNEPSQGMTAHEALGHPFFTRHQCRRS</sequence>
<dbReference type="InParanoid" id="A0A068V043"/>
<dbReference type="Proteomes" id="UP000295252">
    <property type="component" value="Chromosome III"/>
</dbReference>
<gene>
    <name evidence="1" type="ORF">GSCOC_T00038082001</name>
</gene>
<reference evidence="2" key="1">
    <citation type="journal article" date="2014" name="Science">
        <title>The coffee genome provides insight into the convergent evolution of caffeine biosynthesis.</title>
        <authorList>
            <person name="Denoeud F."/>
            <person name="Carretero-Paulet L."/>
            <person name="Dereeper A."/>
            <person name="Droc G."/>
            <person name="Guyot R."/>
            <person name="Pietrella M."/>
            <person name="Zheng C."/>
            <person name="Alberti A."/>
            <person name="Anthony F."/>
            <person name="Aprea G."/>
            <person name="Aury J.M."/>
            <person name="Bento P."/>
            <person name="Bernard M."/>
            <person name="Bocs S."/>
            <person name="Campa C."/>
            <person name="Cenci A."/>
            <person name="Combes M.C."/>
            <person name="Crouzillat D."/>
            <person name="Da Silva C."/>
            <person name="Daddiego L."/>
            <person name="De Bellis F."/>
            <person name="Dussert S."/>
            <person name="Garsmeur O."/>
            <person name="Gayraud T."/>
            <person name="Guignon V."/>
            <person name="Jahn K."/>
            <person name="Jamilloux V."/>
            <person name="Joet T."/>
            <person name="Labadie K."/>
            <person name="Lan T."/>
            <person name="Leclercq J."/>
            <person name="Lepelley M."/>
            <person name="Leroy T."/>
            <person name="Li L.T."/>
            <person name="Librado P."/>
            <person name="Lopez L."/>
            <person name="Munoz A."/>
            <person name="Noel B."/>
            <person name="Pallavicini A."/>
            <person name="Perrotta G."/>
            <person name="Poncet V."/>
            <person name="Pot D."/>
            <person name="Priyono X."/>
            <person name="Rigoreau M."/>
            <person name="Rouard M."/>
            <person name="Rozas J."/>
            <person name="Tranchant-Dubreuil C."/>
            <person name="VanBuren R."/>
            <person name="Zhang Q."/>
            <person name="Andrade A.C."/>
            <person name="Argout X."/>
            <person name="Bertrand B."/>
            <person name="de Kochko A."/>
            <person name="Graziosi G."/>
            <person name="Henry R.J."/>
            <person name="Jayarama X."/>
            <person name="Ming R."/>
            <person name="Nagai C."/>
            <person name="Rounsley S."/>
            <person name="Sankoff D."/>
            <person name="Giuliano G."/>
            <person name="Albert V.A."/>
            <person name="Wincker P."/>
            <person name="Lashermes P."/>
        </authorList>
    </citation>
    <scope>NUCLEOTIDE SEQUENCE [LARGE SCALE GENOMIC DNA]</scope>
    <source>
        <strain evidence="2">cv. DH200-94</strain>
    </source>
</reference>
<dbReference type="Gene3D" id="1.10.510.10">
    <property type="entry name" value="Transferase(Phosphotransferase) domain 1"/>
    <property type="match status" value="1"/>
</dbReference>
<accession>A0A068V043</accession>
<proteinExistence type="predicted"/>
<evidence type="ECO:0008006" key="3">
    <source>
        <dbReference type="Google" id="ProtNLM"/>
    </source>
</evidence>
<keyword evidence="2" id="KW-1185">Reference proteome</keyword>
<dbReference type="SUPFAM" id="SSF56112">
    <property type="entry name" value="Protein kinase-like (PK-like)"/>
    <property type="match status" value="1"/>
</dbReference>
<dbReference type="EMBL" id="HG739158">
    <property type="protein sequence ID" value="CDP13213.1"/>
    <property type="molecule type" value="Genomic_DNA"/>
</dbReference>
<dbReference type="InterPro" id="IPR011009">
    <property type="entry name" value="Kinase-like_dom_sf"/>
</dbReference>
<organism evidence="1 2">
    <name type="scientific">Coffea canephora</name>
    <name type="common">Robusta coffee</name>
    <dbReference type="NCBI Taxonomy" id="49390"/>
    <lineage>
        <taxon>Eukaryota</taxon>
        <taxon>Viridiplantae</taxon>
        <taxon>Streptophyta</taxon>
        <taxon>Embryophyta</taxon>
        <taxon>Tracheophyta</taxon>
        <taxon>Spermatophyta</taxon>
        <taxon>Magnoliopsida</taxon>
        <taxon>eudicotyledons</taxon>
        <taxon>Gunneridae</taxon>
        <taxon>Pentapetalae</taxon>
        <taxon>asterids</taxon>
        <taxon>lamiids</taxon>
        <taxon>Gentianales</taxon>
        <taxon>Rubiaceae</taxon>
        <taxon>Ixoroideae</taxon>
        <taxon>Gardenieae complex</taxon>
        <taxon>Bertiereae - Coffeeae clade</taxon>
        <taxon>Coffeeae</taxon>
        <taxon>Coffea</taxon>
    </lineage>
</organism>
<dbReference type="AlphaFoldDB" id="A0A068V043"/>
<evidence type="ECO:0000313" key="1">
    <source>
        <dbReference type="EMBL" id="CDP13213.1"/>
    </source>
</evidence>